<accession>A0ABW0XLE7</accession>
<organism evidence="1 2">
    <name type="scientific">Streptomyces incanus</name>
    <dbReference type="NCBI Taxonomy" id="887453"/>
    <lineage>
        <taxon>Bacteria</taxon>
        <taxon>Bacillati</taxon>
        <taxon>Actinomycetota</taxon>
        <taxon>Actinomycetes</taxon>
        <taxon>Kitasatosporales</taxon>
        <taxon>Streptomycetaceae</taxon>
        <taxon>Streptomyces</taxon>
    </lineage>
</organism>
<dbReference type="EMBL" id="JBHSPC010000027">
    <property type="protein sequence ID" value="MFC5670547.1"/>
    <property type="molecule type" value="Genomic_DNA"/>
</dbReference>
<dbReference type="Gene3D" id="3.90.180.10">
    <property type="entry name" value="Medium-chain alcohol dehydrogenases, catalytic domain"/>
    <property type="match status" value="1"/>
</dbReference>
<dbReference type="RefSeq" id="WP_381209019.1">
    <property type="nucleotide sequence ID" value="NZ_JBHSPC010000027.1"/>
</dbReference>
<evidence type="ECO:0000313" key="1">
    <source>
        <dbReference type="EMBL" id="MFC5670547.1"/>
    </source>
</evidence>
<dbReference type="Proteomes" id="UP001596183">
    <property type="component" value="Unassembled WGS sequence"/>
</dbReference>
<evidence type="ECO:0008006" key="3">
    <source>
        <dbReference type="Google" id="ProtNLM"/>
    </source>
</evidence>
<protein>
    <recommendedName>
        <fullName evidence="3">Alcohol dehydrogenase</fullName>
    </recommendedName>
</protein>
<proteinExistence type="predicted"/>
<sequence>MTFEQGAGGGVTSPQLALGRSVHGIAQGDAVSPLLLTTLADLWRAGRFPVDRLVTSYDSDDINQAFDDAAAGRVVKAVLRFPC</sequence>
<comment type="caution">
    <text evidence="1">The sequence shown here is derived from an EMBL/GenBank/DDBJ whole genome shotgun (WGS) entry which is preliminary data.</text>
</comment>
<dbReference type="Gene3D" id="3.40.50.720">
    <property type="entry name" value="NAD(P)-binding Rossmann-like Domain"/>
    <property type="match status" value="1"/>
</dbReference>
<keyword evidence="2" id="KW-1185">Reference proteome</keyword>
<evidence type="ECO:0000313" key="2">
    <source>
        <dbReference type="Proteomes" id="UP001596183"/>
    </source>
</evidence>
<name>A0ABW0XLE7_9ACTN</name>
<reference evidence="2" key="1">
    <citation type="journal article" date="2019" name="Int. J. Syst. Evol. Microbiol.">
        <title>The Global Catalogue of Microorganisms (GCM) 10K type strain sequencing project: providing services to taxonomists for standard genome sequencing and annotation.</title>
        <authorList>
            <consortium name="The Broad Institute Genomics Platform"/>
            <consortium name="The Broad Institute Genome Sequencing Center for Infectious Disease"/>
            <person name="Wu L."/>
            <person name="Ma J."/>
        </authorList>
    </citation>
    <scope>NUCLEOTIDE SEQUENCE [LARGE SCALE GENOMIC DNA]</scope>
    <source>
        <strain evidence="2">JCM 13852</strain>
    </source>
</reference>
<gene>
    <name evidence="1" type="ORF">ACFP2V_10595</name>
</gene>